<dbReference type="EMBL" id="JBEZFP010000014">
    <property type="protein sequence ID" value="MEU8133431.1"/>
    <property type="molecule type" value="Genomic_DNA"/>
</dbReference>
<dbReference type="Proteomes" id="UP001551482">
    <property type="component" value="Unassembled WGS sequence"/>
</dbReference>
<reference evidence="6 7" key="1">
    <citation type="submission" date="2024-06" db="EMBL/GenBank/DDBJ databases">
        <title>The Natural Products Discovery Center: Release of the First 8490 Sequenced Strains for Exploring Actinobacteria Biosynthetic Diversity.</title>
        <authorList>
            <person name="Kalkreuter E."/>
            <person name="Kautsar S.A."/>
            <person name="Yang D."/>
            <person name="Bader C.D."/>
            <person name="Teijaro C.N."/>
            <person name="Fluegel L."/>
            <person name="Davis C.M."/>
            <person name="Simpson J.R."/>
            <person name="Lauterbach L."/>
            <person name="Steele A.D."/>
            <person name="Gui C."/>
            <person name="Meng S."/>
            <person name="Li G."/>
            <person name="Viehrig K."/>
            <person name="Ye F."/>
            <person name="Su P."/>
            <person name="Kiefer A.F."/>
            <person name="Nichols A."/>
            <person name="Cepeda A.J."/>
            <person name="Yan W."/>
            <person name="Fan B."/>
            <person name="Jiang Y."/>
            <person name="Adhikari A."/>
            <person name="Zheng C.-J."/>
            <person name="Schuster L."/>
            <person name="Cowan T.M."/>
            <person name="Smanski M.J."/>
            <person name="Chevrette M.G."/>
            <person name="De Carvalho L.P.S."/>
            <person name="Shen B."/>
        </authorList>
    </citation>
    <scope>NUCLEOTIDE SEQUENCE [LARGE SCALE GENOMIC DNA]</scope>
    <source>
        <strain evidence="6 7">NPDC048946</strain>
    </source>
</reference>
<evidence type="ECO:0000256" key="2">
    <source>
        <dbReference type="ARBA" id="ARBA00022741"/>
    </source>
</evidence>
<sequence length="425" mass="44870">MGHLLVVESWVGAMSTLLPRAIREAGHTFTFATRDLGHYLQGEPGAGGVHPLLSGGNVVTTETNDLAQLLETVERLHGAMEFDGVLSSCDYYLPATAAVAARLGLPGASVQAVERACRKDRTRAAMDDAGLPGPRYAVTEGWRETAAAARGLGYPLVVKPVDLCAGMFVREVADESQLLHSWRSLADFPVNARHQERVPLLLLEEVLDGPEVSVETVTWQGHTHVVGITDKSLAAAPWFVESGHMFPADLGAADRSATADAAIAALAAVGYEHGVAHTEFRLTAAGPRLVEINPRPAGNRITELVRRVTGVDLPMAAARLALGEKPELAPADTGVRSAAVSFLLPELPGTLAASPAAPDPCDAPDVVEWQVKPAGTRVGDGRSNNHYLGHVMVLDRDGAGARTRAEELLRGVSVEIIPDPEPAAA</sequence>
<dbReference type="InterPro" id="IPR040570">
    <property type="entry name" value="LAL_C2"/>
</dbReference>
<dbReference type="SUPFAM" id="SSF56059">
    <property type="entry name" value="Glutathione synthetase ATP-binding domain-like"/>
    <property type="match status" value="1"/>
</dbReference>
<dbReference type="PANTHER" id="PTHR43585">
    <property type="entry name" value="FUMIPYRROLE BIOSYNTHESIS PROTEIN C"/>
    <property type="match status" value="1"/>
</dbReference>
<keyword evidence="3 4" id="KW-0067">ATP-binding</keyword>
<dbReference type="PANTHER" id="PTHR43585:SF2">
    <property type="entry name" value="ATP-GRASP ENZYME FSQD"/>
    <property type="match status" value="1"/>
</dbReference>
<feature type="domain" description="ATP-grasp" evidence="5">
    <location>
        <begin position="123"/>
        <end position="322"/>
    </location>
</feature>
<evidence type="ECO:0000313" key="6">
    <source>
        <dbReference type="EMBL" id="MEU8133431.1"/>
    </source>
</evidence>
<dbReference type="PROSITE" id="PS50975">
    <property type="entry name" value="ATP_GRASP"/>
    <property type="match status" value="1"/>
</dbReference>
<dbReference type="InterPro" id="IPR011761">
    <property type="entry name" value="ATP-grasp"/>
</dbReference>
<gene>
    <name evidence="6" type="ORF">AB0C36_07980</name>
</gene>
<proteinExistence type="predicted"/>
<evidence type="ECO:0000259" key="5">
    <source>
        <dbReference type="PROSITE" id="PS50975"/>
    </source>
</evidence>
<comment type="caution">
    <text evidence="6">The sequence shown here is derived from an EMBL/GenBank/DDBJ whole genome shotgun (WGS) entry which is preliminary data.</text>
</comment>
<dbReference type="SMART" id="SM01209">
    <property type="entry name" value="GARS_A"/>
    <property type="match status" value="1"/>
</dbReference>
<dbReference type="Gene3D" id="3.40.50.20">
    <property type="match status" value="1"/>
</dbReference>
<dbReference type="RefSeq" id="WP_358350899.1">
    <property type="nucleotide sequence ID" value="NZ_JBEZFP010000014.1"/>
</dbReference>
<accession>A0ABV3DCL9</accession>
<evidence type="ECO:0000256" key="3">
    <source>
        <dbReference type="ARBA" id="ARBA00022840"/>
    </source>
</evidence>
<evidence type="ECO:0000313" key="7">
    <source>
        <dbReference type="Proteomes" id="UP001551482"/>
    </source>
</evidence>
<organism evidence="6 7">
    <name type="scientific">Streptodolium elevatio</name>
    <dbReference type="NCBI Taxonomy" id="3157996"/>
    <lineage>
        <taxon>Bacteria</taxon>
        <taxon>Bacillati</taxon>
        <taxon>Actinomycetota</taxon>
        <taxon>Actinomycetes</taxon>
        <taxon>Kitasatosporales</taxon>
        <taxon>Streptomycetaceae</taxon>
        <taxon>Streptodolium</taxon>
    </lineage>
</organism>
<keyword evidence="1" id="KW-0436">Ligase</keyword>
<protein>
    <submittedName>
        <fullName evidence="6">ATP-grasp domain-containing protein</fullName>
    </submittedName>
</protein>
<dbReference type="InterPro" id="IPR052032">
    <property type="entry name" value="ATP-dep_AA_Ligase"/>
</dbReference>
<evidence type="ECO:0000256" key="4">
    <source>
        <dbReference type="PROSITE-ProRule" id="PRU00409"/>
    </source>
</evidence>
<dbReference type="Pfam" id="PF18130">
    <property type="entry name" value="ATPgrasp_N"/>
    <property type="match status" value="1"/>
</dbReference>
<keyword evidence="7" id="KW-1185">Reference proteome</keyword>
<keyword evidence="2 4" id="KW-0547">Nucleotide-binding</keyword>
<name>A0ABV3DCL9_9ACTN</name>
<dbReference type="InterPro" id="IPR041472">
    <property type="entry name" value="BL00235/CARNS1_N"/>
</dbReference>
<evidence type="ECO:0000256" key="1">
    <source>
        <dbReference type="ARBA" id="ARBA00022598"/>
    </source>
</evidence>
<dbReference type="Pfam" id="PF13535">
    <property type="entry name" value="ATP-grasp_4"/>
    <property type="match status" value="1"/>
</dbReference>
<dbReference type="Gene3D" id="3.30.470.20">
    <property type="entry name" value="ATP-grasp fold, B domain"/>
    <property type="match status" value="1"/>
</dbReference>
<dbReference type="Pfam" id="PF18603">
    <property type="entry name" value="LAL_C2"/>
    <property type="match status" value="1"/>
</dbReference>